<reference evidence="3" key="1">
    <citation type="journal article" date="2014" name="Genome Announc.">
        <title>Genome sequence and annotation of Acremonium chrysogenum, producer of the beta-lactam antibiotic cephalosporin C.</title>
        <authorList>
            <person name="Terfehr D."/>
            <person name="Dahlmann T.A."/>
            <person name="Specht T."/>
            <person name="Zadra I."/>
            <person name="Kuernsteiner H."/>
            <person name="Kueck U."/>
        </authorList>
    </citation>
    <scope>NUCLEOTIDE SEQUENCE [LARGE SCALE GENOMIC DNA]</scope>
    <source>
        <strain evidence="3">ATCC 11550 / CBS 779.69 / DSM 880 / IAM 14645 / JCM 23072 / IMI 49137</strain>
    </source>
</reference>
<sequence length="343" mass="36036">MSSTTTTAEKASSDEPVASLPSGDPIDSSSAPMASSSSSPSSTTPSPGKKAVPITTLLTTAPSSIDAFLARLHRIASSRSGADVVLLFLTYATRLSADLLETGSRAALRNSANKLVAVALQLPPAAAVTFASSAPIASPVIGIALKAAARLKAASATLSEVRTFGRLWGLLGLYFAAKKLVLSRVAAAAAAAAKDPEKKTTAATNDSAESRFDTIVAALQLLSLISFQAAENVAYLSSRKILGFSPATQGKLARWSVRSWAAYIGMELGRLLVERQRRVGKSTAAKDAEWSAAWKRDFFRNLAWSPITVHWSVDNGPLSDLAISLLAFYPAASQMRELWLANA</sequence>
<evidence type="ECO:0008006" key="4">
    <source>
        <dbReference type="Google" id="ProtNLM"/>
    </source>
</evidence>
<evidence type="ECO:0000313" key="2">
    <source>
        <dbReference type="EMBL" id="KFH41651.1"/>
    </source>
</evidence>
<evidence type="ECO:0000256" key="1">
    <source>
        <dbReference type="SAM" id="MobiDB-lite"/>
    </source>
</evidence>
<keyword evidence="3" id="KW-1185">Reference proteome</keyword>
<accession>A0A086SX19</accession>
<dbReference type="HOGENOM" id="CLU_052213_0_1_1"/>
<dbReference type="Proteomes" id="UP000029964">
    <property type="component" value="Unassembled WGS sequence"/>
</dbReference>
<dbReference type="OrthoDB" id="10005898at2759"/>
<dbReference type="AlphaFoldDB" id="A0A086SX19"/>
<gene>
    <name evidence="2" type="ORF">ACRE_076420</name>
</gene>
<evidence type="ECO:0000313" key="3">
    <source>
        <dbReference type="Proteomes" id="UP000029964"/>
    </source>
</evidence>
<feature type="compositionally biased region" description="Low complexity" evidence="1">
    <location>
        <begin position="1"/>
        <end position="10"/>
    </location>
</feature>
<feature type="compositionally biased region" description="Low complexity" evidence="1">
    <location>
        <begin position="28"/>
        <end position="47"/>
    </location>
</feature>
<dbReference type="STRING" id="857340.A0A086SX19"/>
<name>A0A086SX19_HAPC1</name>
<proteinExistence type="predicted"/>
<dbReference type="PANTHER" id="PTHR12652:SF25">
    <property type="entry name" value="MICROBODY (PEROXISOME) PROLIFERATION PROTEIN PEROXIN 11C (EUROFUNG)"/>
    <property type="match status" value="1"/>
</dbReference>
<dbReference type="PANTHER" id="PTHR12652">
    <property type="entry name" value="PEROXISOMAL BIOGENESIS FACTOR 11"/>
    <property type="match status" value="1"/>
</dbReference>
<protein>
    <recommendedName>
        <fullName evidence="4">Peroxisomal membrane protein-like protein</fullName>
    </recommendedName>
</protein>
<dbReference type="EMBL" id="JPKY01000120">
    <property type="protein sequence ID" value="KFH41651.1"/>
    <property type="molecule type" value="Genomic_DNA"/>
</dbReference>
<organism evidence="2 3">
    <name type="scientific">Hapsidospora chrysogenum (strain ATCC 11550 / CBS 779.69 / DSM 880 / IAM 14645 / JCM 23072 / IMI 49137)</name>
    <name type="common">Acremonium chrysogenum</name>
    <dbReference type="NCBI Taxonomy" id="857340"/>
    <lineage>
        <taxon>Eukaryota</taxon>
        <taxon>Fungi</taxon>
        <taxon>Dikarya</taxon>
        <taxon>Ascomycota</taxon>
        <taxon>Pezizomycotina</taxon>
        <taxon>Sordariomycetes</taxon>
        <taxon>Hypocreomycetidae</taxon>
        <taxon>Hypocreales</taxon>
        <taxon>Bionectriaceae</taxon>
        <taxon>Hapsidospora</taxon>
    </lineage>
</organism>
<feature type="region of interest" description="Disordered" evidence="1">
    <location>
        <begin position="1"/>
        <end position="51"/>
    </location>
</feature>
<comment type="caution">
    <text evidence="2">The sequence shown here is derived from an EMBL/GenBank/DDBJ whole genome shotgun (WGS) entry which is preliminary data.</text>
</comment>